<name>A0ABS2L5L5_9MICO</name>
<proteinExistence type="predicted"/>
<dbReference type="RefSeq" id="WP_205107994.1">
    <property type="nucleotide sequence ID" value="NZ_BAAAHT010000013.1"/>
</dbReference>
<feature type="domain" description="Ferritin-like" evidence="1">
    <location>
        <begin position="38"/>
        <end position="199"/>
    </location>
</feature>
<reference evidence="2 3" key="1">
    <citation type="submission" date="2021-01" db="EMBL/GenBank/DDBJ databases">
        <title>Sequencing the genomes of 1000 actinobacteria strains.</title>
        <authorList>
            <person name="Klenk H.-P."/>
        </authorList>
    </citation>
    <scope>NUCLEOTIDE SEQUENCE [LARGE SCALE GENOMIC DNA]</scope>
    <source>
        <strain evidence="2 3">DSM 13057</strain>
    </source>
</reference>
<comment type="caution">
    <text evidence="2">The sequence shown here is derived from an EMBL/GenBank/DDBJ whole genome shotgun (WGS) entry which is preliminary data.</text>
</comment>
<evidence type="ECO:0000313" key="2">
    <source>
        <dbReference type="EMBL" id="MBM7471766.1"/>
    </source>
</evidence>
<dbReference type="Gene3D" id="1.20.1260.10">
    <property type="match status" value="1"/>
</dbReference>
<dbReference type="EMBL" id="JAFBBU010000001">
    <property type="protein sequence ID" value="MBM7471766.1"/>
    <property type="molecule type" value="Genomic_DNA"/>
</dbReference>
<dbReference type="Proteomes" id="UP000776164">
    <property type="component" value="Unassembled WGS sequence"/>
</dbReference>
<dbReference type="InterPro" id="IPR012347">
    <property type="entry name" value="Ferritin-like"/>
</dbReference>
<protein>
    <recommendedName>
        <fullName evidence="1">Ferritin-like domain-containing protein</fullName>
    </recommendedName>
</protein>
<evidence type="ECO:0000259" key="1">
    <source>
        <dbReference type="Pfam" id="PF13794"/>
    </source>
</evidence>
<dbReference type="Pfam" id="PF13794">
    <property type="entry name" value="MiaE_2"/>
    <property type="match status" value="1"/>
</dbReference>
<keyword evidence="3" id="KW-1185">Reference proteome</keyword>
<accession>A0ABS2L5L5</accession>
<evidence type="ECO:0000313" key="3">
    <source>
        <dbReference type="Proteomes" id="UP000776164"/>
    </source>
</evidence>
<dbReference type="InterPro" id="IPR059125">
    <property type="entry name" value="Ferritin_actino"/>
</dbReference>
<sequence length="238" mass="26013">MFDVFKRPKVRIEVPRLKQRRPPALTERVNLAELTPEIVPYLGQAAYIQLSVFESLARAVMLAPNVGAKELLGPAAGFALGKHEMLTAELRRLVAEPSSVIEPFAPAIDRYAAEIRGADWFESLTSIYLTAGILDDFFVLLATGLEGDVGPRAARIVAGDDGRQVIVTMLSDAMSADSMLSSRLALWGRRLVGDTLLVARSAIHHSGNPQNDEQRIEPVFTELIAKHSRRMDGLGLTA</sequence>
<organism evidence="2 3">
    <name type="scientific">Subtercola frigoramans</name>
    <dbReference type="NCBI Taxonomy" id="120298"/>
    <lineage>
        <taxon>Bacteria</taxon>
        <taxon>Bacillati</taxon>
        <taxon>Actinomycetota</taxon>
        <taxon>Actinomycetes</taxon>
        <taxon>Micrococcales</taxon>
        <taxon>Microbacteriaceae</taxon>
        <taxon>Subtercola</taxon>
    </lineage>
</organism>
<gene>
    <name evidence="2" type="ORF">JOE66_001400</name>
</gene>